<name>A0ABV9I835_9DEIO</name>
<sequence length="188" mass="20612">MDEATTFTAFQGAQRLITGTRREVLTFLKTRASSGASVLVFEDATGRTVDFNLRGELQEVLDREAPEPTRPGPGRPKLGVVAREVTLLPRHWDWLESQPNGVSAALRRLIDEARKANPAAERRRLASQRADRFLMVVGGDLPGAEDASRALYAGDEATFDALVQAWPADLREHVRYLAAGAFGEETPA</sequence>
<evidence type="ECO:0000313" key="2">
    <source>
        <dbReference type="Proteomes" id="UP001595952"/>
    </source>
</evidence>
<comment type="caution">
    <text evidence="1">The sequence shown here is derived from an EMBL/GenBank/DDBJ whole genome shotgun (WGS) entry which is preliminary data.</text>
</comment>
<dbReference type="EMBL" id="JBHSEI010000006">
    <property type="protein sequence ID" value="MFC4638471.1"/>
    <property type="molecule type" value="Genomic_DNA"/>
</dbReference>
<dbReference type="InterPro" id="IPR018715">
    <property type="entry name" value="DUF2239"/>
</dbReference>
<organism evidence="1 2">
    <name type="scientific">Deinococcus hohokamensis</name>
    <dbReference type="NCBI Taxonomy" id="309883"/>
    <lineage>
        <taxon>Bacteria</taxon>
        <taxon>Thermotogati</taxon>
        <taxon>Deinococcota</taxon>
        <taxon>Deinococci</taxon>
        <taxon>Deinococcales</taxon>
        <taxon>Deinococcaceae</taxon>
        <taxon>Deinococcus</taxon>
    </lineage>
</organism>
<dbReference type="Proteomes" id="UP001595952">
    <property type="component" value="Unassembled WGS sequence"/>
</dbReference>
<protein>
    <submittedName>
        <fullName evidence="1">DUF2239 family protein</fullName>
    </submittedName>
</protein>
<dbReference type="RefSeq" id="WP_380061482.1">
    <property type="nucleotide sequence ID" value="NZ_JBHSEI010000006.1"/>
</dbReference>
<dbReference type="Pfam" id="PF09998">
    <property type="entry name" value="DUF2239"/>
    <property type="match status" value="1"/>
</dbReference>
<keyword evidence="2" id="KW-1185">Reference proteome</keyword>
<accession>A0ABV9I835</accession>
<reference evidence="2" key="1">
    <citation type="journal article" date="2019" name="Int. J. Syst. Evol. Microbiol.">
        <title>The Global Catalogue of Microorganisms (GCM) 10K type strain sequencing project: providing services to taxonomists for standard genome sequencing and annotation.</title>
        <authorList>
            <consortium name="The Broad Institute Genomics Platform"/>
            <consortium name="The Broad Institute Genome Sequencing Center for Infectious Disease"/>
            <person name="Wu L."/>
            <person name="Ma J."/>
        </authorList>
    </citation>
    <scope>NUCLEOTIDE SEQUENCE [LARGE SCALE GENOMIC DNA]</scope>
    <source>
        <strain evidence="2">CCUG 55995</strain>
    </source>
</reference>
<proteinExistence type="predicted"/>
<gene>
    <name evidence="1" type="ORF">ACFO0D_08935</name>
</gene>
<evidence type="ECO:0000313" key="1">
    <source>
        <dbReference type="EMBL" id="MFC4638471.1"/>
    </source>
</evidence>